<dbReference type="EMBL" id="QZEZ01000002">
    <property type="protein sequence ID" value="RJK97144.1"/>
    <property type="molecule type" value="Genomic_DNA"/>
</dbReference>
<evidence type="ECO:0000313" key="8">
    <source>
        <dbReference type="Proteomes" id="UP000265614"/>
    </source>
</evidence>
<evidence type="ECO:0000256" key="2">
    <source>
        <dbReference type="ARBA" id="ARBA00022679"/>
    </source>
</evidence>
<dbReference type="InterPro" id="IPR011004">
    <property type="entry name" value="Trimer_LpxA-like_sf"/>
</dbReference>
<organism evidence="7 8">
    <name type="scientific">Vallicoccus soli</name>
    <dbReference type="NCBI Taxonomy" id="2339232"/>
    <lineage>
        <taxon>Bacteria</taxon>
        <taxon>Bacillati</taxon>
        <taxon>Actinomycetota</taxon>
        <taxon>Actinomycetes</taxon>
        <taxon>Motilibacterales</taxon>
        <taxon>Vallicoccaceae</taxon>
        <taxon>Vallicoccus</taxon>
    </lineage>
</organism>
<dbReference type="InterPro" id="IPR056818">
    <property type="entry name" value="GlmU/GlgC-like_hexapep"/>
</dbReference>
<feature type="domain" description="Glucose-1-phosphate adenylyltransferase/Bifunctional protein GlmU-like C-terminal hexapeptide" evidence="6">
    <location>
        <begin position="291"/>
        <end position="360"/>
    </location>
</feature>
<dbReference type="InterPro" id="IPR029044">
    <property type="entry name" value="Nucleotide-diphossugar_trans"/>
</dbReference>
<keyword evidence="8" id="KW-1185">Reference proteome</keyword>
<dbReference type="InterPro" id="IPR005835">
    <property type="entry name" value="NTP_transferase_dom"/>
</dbReference>
<gene>
    <name evidence="7" type="ORF">D5H78_08050</name>
</gene>
<dbReference type="PANTHER" id="PTHR43523:SF2">
    <property type="entry name" value="GLUCOSE-1-PHOSPHATE ADENYLYLTRANSFERASE"/>
    <property type="match status" value="1"/>
</dbReference>
<dbReference type="SUPFAM" id="SSF51161">
    <property type="entry name" value="Trimeric LpxA-like enzymes"/>
    <property type="match status" value="1"/>
</dbReference>
<evidence type="ECO:0000313" key="7">
    <source>
        <dbReference type="EMBL" id="RJK97144.1"/>
    </source>
</evidence>
<evidence type="ECO:0000256" key="1">
    <source>
        <dbReference type="ARBA" id="ARBA00010443"/>
    </source>
</evidence>
<proteinExistence type="inferred from homology"/>
<keyword evidence="3 7" id="KW-0548">Nucleotidyltransferase</keyword>
<feature type="domain" description="Nucleotidyl transferase" evidence="5">
    <location>
        <begin position="9"/>
        <end position="260"/>
    </location>
</feature>
<keyword evidence="2 7" id="KW-0808">Transferase</keyword>
<evidence type="ECO:0000256" key="4">
    <source>
        <dbReference type="ARBA" id="ARBA00023056"/>
    </source>
</evidence>
<dbReference type="AlphaFoldDB" id="A0A3A3Z357"/>
<dbReference type="GO" id="GO:0005978">
    <property type="term" value="P:glycogen biosynthetic process"/>
    <property type="evidence" value="ECO:0007669"/>
    <property type="project" value="UniProtKB-KW"/>
</dbReference>
<dbReference type="InterPro" id="IPR011831">
    <property type="entry name" value="ADP-Glc_PPase"/>
</dbReference>
<dbReference type="GO" id="GO:0008878">
    <property type="term" value="F:glucose-1-phosphate adenylyltransferase activity"/>
    <property type="evidence" value="ECO:0007669"/>
    <property type="project" value="InterPro"/>
</dbReference>
<evidence type="ECO:0000259" key="6">
    <source>
        <dbReference type="Pfam" id="PF24894"/>
    </source>
</evidence>
<sequence length="392" mass="41480">MAPPRTLVLVLAGGAGGRLQLLTHDRAKPAVPFGGVNRLIDFPLSNCLHSGIADVWVSQQFHTTSLNDHLSSGRPWDLDRTTGGLLVIPPHQGTARGGWHAGTADSLWRNAELVREFGPDALVVVSADAVYRLDYADVVAEHLASGDAVTMVTTRVDPADAGRYGVVQAEDGRIVDYVYKPDEPRGDLVSNEVFVLDPGPVLDLLEELAADAGEDGLTDLGYELLPRLVEQGRAREHRFDGYWRDVGTVESYWEGHMDLLAGPPRIVLDDPAWPVRTHTRGWGAARLHDGAEVSDALVSPGATVAGSVSRSVLSPGAVVEAGATVVESVLLPGAVVRRGARVERSVLDDGVEVGPDAQVGGPGAVTLVGLRTTVGAGQRVPQGAVHPEPPED</sequence>
<reference evidence="7 8" key="1">
    <citation type="submission" date="2018-09" db="EMBL/GenBank/DDBJ databases">
        <title>YIM 75000 draft genome.</title>
        <authorList>
            <person name="Tang S."/>
            <person name="Feng Y."/>
        </authorList>
    </citation>
    <scope>NUCLEOTIDE SEQUENCE [LARGE SCALE GENOMIC DNA]</scope>
    <source>
        <strain evidence="7 8">YIM 75000</strain>
    </source>
</reference>
<accession>A0A3A3Z357</accession>
<dbReference type="RefSeq" id="WP_119949861.1">
    <property type="nucleotide sequence ID" value="NZ_QZEZ01000002.1"/>
</dbReference>
<dbReference type="SUPFAM" id="SSF53448">
    <property type="entry name" value="Nucleotide-diphospho-sugar transferases"/>
    <property type="match status" value="1"/>
</dbReference>
<comment type="caution">
    <text evidence="7">The sequence shown here is derived from an EMBL/GenBank/DDBJ whole genome shotgun (WGS) entry which is preliminary data.</text>
</comment>
<comment type="similarity">
    <text evidence="1">Belongs to the bacterial/plant glucose-1-phosphate adenylyltransferase family.</text>
</comment>
<dbReference type="Pfam" id="PF24894">
    <property type="entry name" value="Hexapep_GlmU"/>
    <property type="match status" value="1"/>
</dbReference>
<dbReference type="Proteomes" id="UP000265614">
    <property type="component" value="Unassembled WGS sequence"/>
</dbReference>
<dbReference type="Gene3D" id="2.160.10.10">
    <property type="entry name" value="Hexapeptide repeat proteins"/>
    <property type="match status" value="1"/>
</dbReference>
<keyword evidence="4" id="KW-0320">Glycogen biosynthesis</keyword>
<evidence type="ECO:0000256" key="3">
    <source>
        <dbReference type="ARBA" id="ARBA00022695"/>
    </source>
</evidence>
<dbReference type="CDD" id="cd02508">
    <property type="entry name" value="ADP_Glucose_PP"/>
    <property type="match status" value="1"/>
</dbReference>
<evidence type="ECO:0000259" key="5">
    <source>
        <dbReference type="Pfam" id="PF00483"/>
    </source>
</evidence>
<protein>
    <submittedName>
        <fullName evidence="7">Glucose-1-phosphate adenylyltransferase</fullName>
    </submittedName>
</protein>
<dbReference type="OrthoDB" id="9801810at2"/>
<dbReference type="PANTHER" id="PTHR43523">
    <property type="entry name" value="GLUCOSE-1-PHOSPHATE ADENYLYLTRANSFERASE-RELATED"/>
    <property type="match status" value="1"/>
</dbReference>
<name>A0A3A3Z357_9ACTN</name>
<dbReference type="Pfam" id="PF00483">
    <property type="entry name" value="NTP_transferase"/>
    <property type="match status" value="1"/>
</dbReference>
<dbReference type="Gene3D" id="3.90.550.10">
    <property type="entry name" value="Spore Coat Polysaccharide Biosynthesis Protein SpsA, Chain A"/>
    <property type="match status" value="1"/>
</dbReference>